<accession>A0A6J6G8L6</accession>
<evidence type="ECO:0000259" key="1">
    <source>
        <dbReference type="Pfam" id="PF06094"/>
    </source>
</evidence>
<dbReference type="InterPro" id="IPR013024">
    <property type="entry name" value="GGCT-like"/>
</dbReference>
<feature type="domain" description="Gamma-glutamylcyclotransferase AIG2-like" evidence="1">
    <location>
        <begin position="10"/>
        <end position="124"/>
    </location>
</feature>
<dbReference type="AlphaFoldDB" id="A0A6J6G8L6"/>
<sequence length="133" mass="14505">MTAPAEPALLFAYGTLLPGDVRWHHLERFVVDHGADDRAHGRLFDTGCDYPAAVFDGTDVVHGRVFTLRAELVDEALAWLDDVEGAVAGDYRRVVTTTAAGHRVWAYEYGGGLTLEPIAGGSWRDHCARLARG</sequence>
<dbReference type="EMBL" id="CAEZSR010000267">
    <property type="protein sequence ID" value="CAB4595534.1"/>
    <property type="molecule type" value="Genomic_DNA"/>
</dbReference>
<gene>
    <name evidence="2" type="ORF">UFOPK1493_03982</name>
</gene>
<protein>
    <submittedName>
        <fullName evidence="2">Unannotated protein</fullName>
    </submittedName>
</protein>
<dbReference type="SUPFAM" id="SSF110857">
    <property type="entry name" value="Gamma-glutamyl cyclotransferase-like"/>
    <property type="match status" value="1"/>
</dbReference>
<reference evidence="2" key="1">
    <citation type="submission" date="2020-05" db="EMBL/GenBank/DDBJ databases">
        <authorList>
            <person name="Chiriac C."/>
            <person name="Salcher M."/>
            <person name="Ghai R."/>
            <person name="Kavagutti S V."/>
        </authorList>
    </citation>
    <scope>NUCLEOTIDE SEQUENCE</scope>
</reference>
<dbReference type="Gene3D" id="3.10.490.10">
    <property type="entry name" value="Gamma-glutamyl cyclotransferase-like"/>
    <property type="match status" value="1"/>
</dbReference>
<dbReference type="InterPro" id="IPR009288">
    <property type="entry name" value="AIG2-like_dom"/>
</dbReference>
<name>A0A6J6G8L6_9ZZZZ</name>
<organism evidence="2">
    <name type="scientific">freshwater metagenome</name>
    <dbReference type="NCBI Taxonomy" id="449393"/>
    <lineage>
        <taxon>unclassified sequences</taxon>
        <taxon>metagenomes</taxon>
        <taxon>ecological metagenomes</taxon>
    </lineage>
</organism>
<dbReference type="CDD" id="cd06661">
    <property type="entry name" value="GGCT_like"/>
    <property type="match status" value="1"/>
</dbReference>
<proteinExistence type="predicted"/>
<dbReference type="InterPro" id="IPR036568">
    <property type="entry name" value="GGCT-like_sf"/>
</dbReference>
<dbReference type="Pfam" id="PF06094">
    <property type="entry name" value="GGACT"/>
    <property type="match status" value="1"/>
</dbReference>
<evidence type="ECO:0000313" key="2">
    <source>
        <dbReference type="EMBL" id="CAB4595534.1"/>
    </source>
</evidence>